<dbReference type="Proteomes" id="UP000198561">
    <property type="component" value="Unassembled WGS sequence"/>
</dbReference>
<organism evidence="2 3">
    <name type="scientific">Chryseobacterium culicis</name>
    <dbReference type="NCBI Taxonomy" id="680127"/>
    <lineage>
        <taxon>Bacteria</taxon>
        <taxon>Pseudomonadati</taxon>
        <taxon>Bacteroidota</taxon>
        <taxon>Flavobacteriia</taxon>
        <taxon>Flavobacteriales</taxon>
        <taxon>Weeksellaceae</taxon>
        <taxon>Chryseobacterium group</taxon>
        <taxon>Chryseobacterium</taxon>
    </lineage>
</organism>
<proteinExistence type="predicted"/>
<dbReference type="OrthoDB" id="2080979at2"/>
<name>A0A1H6HBD4_CHRCI</name>
<feature type="domain" description="Shedu protein SduA C-terminal" evidence="1">
    <location>
        <begin position="229"/>
        <end position="395"/>
    </location>
</feature>
<evidence type="ECO:0000313" key="3">
    <source>
        <dbReference type="Proteomes" id="UP000198561"/>
    </source>
</evidence>
<evidence type="ECO:0000313" key="2">
    <source>
        <dbReference type="EMBL" id="SEH31574.1"/>
    </source>
</evidence>
<accession>A0A1H6HBD4</accession>
<dbReference type="EMBL" id="FNWQ01000002">
    <property type="protein sequence ID" value="SEH31574.1"/>
    <property type="molecule type" value="Genomic_DNA"/>
</dbReference>
<reference evidence="2 3" key="1">
    <citation type="submission" date="2016-10" db="EMBL/GenBank/DDBJ databases">
        <authorList>
            <person name="de Groot N.N."/>
        </authorList>
    </citation>
    <scope>NUCLEOTIDE SEQUENCE [LARGE SCALE GENOMIC DNA]</scope>
    <source>
        <strain evidence="2 3">DSM 23031</strain>
    </source>
</reference>
<sequence>MINFLKKDTRLVLCYTPEYAGSVNWITDAIKAKGFVKLKKTFRYTEVDILNSTEFEETTEIDDYVDPEMEVTIFFIFAELTGDYYKVRRGVLIDNFDIYIDKNVPLKTNFFVADSDVSVFQVIKNISLQNFYLGGDNPSAVPVEEFEKLLKHFPNSYERRKYVEARLSSLLRNYLDGVKDAEKIYQKYLNTKLSKHGTDLTEVFRNVELVKYQTILEKLREMLKDESQYSEHQWQEEILQIILLLYPKYIFAFKSVPIQARLADGIKDKQLDLLLIDSNGYIDVIEIKKPFENAIMTKGVYRENYIPLRELSGTVMQIEKYIYYLNRWSLEGELFLSKRYKNQLPEGFDIKIANPNGLIIMGRENNLSSQQKNDFEVVKRKYKNIVDIITYDNLIERLQFTIEQIQKMELKDGTT</sequence>
<gene>
    <name evidence="2" type="ORF">SAMN05421593_1489</name>
</gene>
<dbReference type="AlphaFoldDB" id="A0A1H6HBD4"/>
<protein>
    <recommendedName>
        <fullName evidence="1">Shedu protein SduA C-terminal domain-containing protein</fullName>
    </recommendedName>
</protein>
<evidence type="ECO:0000259" key="1">
    <source>
        <dbReference type="Pfam" id="PF14082"/>
    </source>
</evidence>
<dbReference type="RefSeq" id="WP_089690809.1">
    <property type="nucleotide sequence ID" value="NZ_FNWQ01000002.1"/>
</dbReference>
<dbReference type="Pfam" id="PF14082">
    <property type="entry name" value="SduA_C"/>
    <property type="match status" value="1"/>
</dbReference>
<dbReference type="STRING" id="680127.SAMN05421593_1489"/>
<dbReference type="InterPro" id="IPR025359">
    <property type="entry name" value="SduA_C"/>
</dbReference>